<dbReference type="VEuPathDB" id="FungiDB:PSHT_10149"/>
<organism evidence="3 4">
    <name type="scientific">Puccinia striiformis</name>
    <dbReference type="NCBI Taxonomy" id="27350"/>
    <lineage>
        <taxon>Eukaryota</taxon>
        <taxon>Fungi</taxon>
        <taxon>Dikarya</taxon>
        <taxon>Basidiomycota</taxon>
        <taxon>Pucciniomycotina</taxon>
        <taxon>Pucciniomycetes</taxon>
        <taxon>Pucciniales</taxon>
        <taxon>Pucciniaceae</taxon>
        <taxon>Puccinia</taxon>
    </lineage>
</organism>
<accession>A0A2S4VKY9</accession>
<sequence length="418" mass="46110">MVFTDPSTRIRTRSIPPVPLPVLHLPETLSSDFNESKVFDDFWDMKSTAPVLLKRSDKKLSKIRPSERQKTQAKPPPMDFSTLPVLDQMLLQQGLLNSPISIHLTSLLAESSQSLLSTTTRATRRRSSSDSVYSSSLICLPSAGPFTPELVINHVGKTTPEFSADYFVHTEQKSCLPVVTSTDPSDSPQSIDSAKIAWVNNSPNPSLRAVKLSASTSHRCLKRRGLIPSNQPITSQLLQSVMSTSTSDLGCHTETKDSSPAFKLQPALSAEISVWTDDSDKRSTLRPKNPITRQPLATIDQTCHSQCQVMEGKLDKQTSNHASLPSWSLFVLVVPIPILHLFPINAILNSDVMNFSWHQSSSAPFSFQSDQLVLCVCSYHLVFYFSSSSAALSCRVVVQLASFLSIVLLTILFHSLMI</sequence>
<reference evidence="3" key="1">
    <citation type="submission" date="2017-12" db="EMBL/GenBank/DDBJ databases">
        <title>Gene loss provides genomic basis for host adaptation in cereal stripe rust fungi.</title>
        <authorList>
            <person name="Xia C."/>
        </authorList>
    </citation>
    <scope>NUCLEOTIDE SEQUENCE [LARGE SCALE GENOMIC DNA]</scope>
    <source>
        <strain evidence="3">93-210</strain>
    </source>
</reference>
<name>A0A2S4VKY9_9BASI</name>
<dbReference type="Proteomes" id="UP000239156">
    <property type="component" value="Unassembled WGS sequence"/>
</dbReference>
<evidence type="ECO:0000313" key="4">
    <source>
        <dbReference type="Proteomes" id="UP000239156"/>
    </source>
</evidence>
<feature type="transmembrane region" description="Helical" evidence="2">
    <location>
        <begin position="327"/>
        <end position="348"/>
    </location>
</feature>
<keyword evidence="2" id="KW-1133">Transmembrane helix</keyword>
<feature type="region of interest" description="Disordered" evidence="1">
    <location>
        <begin position="58"/>
        <end position="79"/>
    </location>
</feature>
<gene>
    <name evidence="3" type="ORF">PSTT_06277</name>
</gene>
<keyword evidence="4" id="KW-1185">Reference proteome</keyword>
<dbReference type="EMBL" id="PKSL01000048">
    <property type="protein sequence ID" value="POW10217.1"/>
    <property type="molecule type" value="Genomic_DNA"/>
</dbReference>
<protein>
    <submittedName>
        <fullName evidence="3">Uncharacterized protein</fullName>
    </submittedName>
</protein>
<comment type="caution">
    <text evidence="3">The sequence shown here is derived from an EMBL/GenBank/DDBJ whole genome shotgun (WGS) entry which is preliminary data.</text>
</comment>
<evidence type="ECO:0000256" key="1">
    <source>
        <dbReference type="SAM" id="MobiDB-lite"/>
    </source>
</evidence>
<keyword evidence="2" id="KW-0472">Membrane</keyword>
<evidence type="ECO:0000256" key="2">
    <source>
        <dbReference type="SAM" id="Phobius"/>
    </source>
</evidence>
<proteinExistence type="predicted"/>
<evidence type="ECO:0000313" key="3">
    <source>
        <dbReference type="EMBL" id="POW10217.1"/>
    </source>
</evidence>
<keyword evidence="2" id="KW-0812">Transmembrane</keyword>
<feature type="transmembrane region" description="Helical" evidence="2">
    <location>
        <begin position="397"/>
        <end position="417"/>
    </location>
</feature>
<dbReference type="AlphaFoldDB" id="A0A2S4VKY9"/>
<feature type="compositionally biased region" description="Basic and acidic residues" evidence="1">
    <location>
        <begin position="58"/>
        <end position="70"/>
    </location>
</feature>
<dbReference type="VEuPathDB" id="FungiDB:PSTT_06277"/>